<dbReference type="AlphaFoldDB" id="A0A918NDE5"/>
<dbReference type="InterPro" id="IPR032687">
    <property type="entry name" value="AraC-type_N"/>
</dbReference>
<keyword evidence="6" id="KW-1185">Reference proteome</keyword>
<dbReference type="PROSITE" id="PS01124">
    <property type="entry name" value="HTH_ARAC_FAMILY_2"/>
    <property type="match status" value="1"/>
</dbReference>
<evidence type="ECO:0000313" key="6">
    <source>
        <dbReference type="Proteomes" id="UP000626148"/>
    </source>
</evidence>
<evidence type="ECO:0000256" key="1">
    <source>
        <dbReference type="ARBA" id="ARBA00023015"/>
    </source>
</evidence>
<keyword evidence="2" id="KW-0238">DNA-binding</keyword>
<proteinExistence type="predicted"/>
<dbReference type="GO" id="GO:0005829">
    <property type="term" value="C:cytosol"/>
    <property type="evidence" value="ECO:0007669"/>
    <property type="project" value="TreeGrafter"/>
</dbReference>
<dbReference type="Pfam" id="PF12833">
    <property type="entry name" value="HTH_18"/>
    <property type="match status" value="1"/>
</dbReference>
<keyword evidence="1" id="KW-0805">Transcription regulation</keyword>
<protein>
    <submittedName>
        <fullName evidence="5">AraC family transcriptional regulator</fullName>
    </submittedName>
</protein>
<dbReference type="EMBL" id="BMXR01000007">
    <property type="protein sequence ID" value="GGX59230.1"/>
    <property type="molecule type" value="Genomic_DNA"/>
</dbReference>
<dbReference type="SUPFAM" id="SSF46689">
    <property type="entry name" value="Homeodomain-like"/>
    <property type="match status" value="1"/>
</dbReference>
<dbReference type="InterPro" id="IPR018060">
    <property type="entry name" value="HTH_AraC"/>
</dbReference>
<dbReference type="PANTHER" id="PTHR47894:SF1">
    <property type="entry name" value="HTH-TYPE TRANSCRIPTIONAL REGULATOR VQSM"/>
    <property type="match status" value="1"/>
</dbReference>
<evidence type="ECO:0000259" key="4">
    <source>
        <dbReference type="PROSITE" id="PS01124"/>
    </source>
</evidence>
<evidence type="ECO:0000313" key="5">
    <source>
        <dbReference type="EMBL" id="GGX59230.1"/>
    </source>
</evidence>
<organism evidence="5 6">
    <name type="scientific">Saccharospirillum salsuginis</name>
    <dbReference type="NCBI Taxonomy" id="418750"/>
    <lineage>
        <taxon>Bacteria</taxon>
        <taxon>Pseudomonadati</taxon>
        <taxon>Pseudomonadota</taxon>
        <taxon>Gammaproteobacteria</taxon>
        <taxon>Oceanospirillales</taxon>
        <taxon>Saccharospirillaceae</taxon>
        <taxon>Saccharospirillum</taxon>
    </lineage>
</organism>
<accession>A0A918NDE5</accession>
<dbReference type="InterPro" id="IPR009057">
    <property type="entry name" value="Homeodomain-like_sf"/>
</dbReference>
<dbReference type="PANTHER" id="PTHR47894">
    <property type="entry name" value="HTH-TYPE TRANSCRIPTIONAL REGULATOR GADX"/>
    <property type="match status" value="1"/>
</dbReference>
<reference evidence="5" key="1">
    <citation type="journal article" date="2014" name="Int. J. Syst. Evol. Microbiol.">
        <title>Complete genome sequence of Corynebacterium casei LMG S-19264T (=DSM 44701T), isolated from a smear-ripened cheese.</title>
        <authorList>
            <consortium name="US DOE Joint Genome Institute (JGI-PGF)"/>
            <person name="Walter F."/>
            <person name="Albersmeier A."/>
            <person name="Kalinowski J."/>
            <person name="Ruckert C."/>
        </authorList>
    </citation>
    <scope>NUCLEOTIDE SEQUENCE</scope>
    <source>
        <strain evidence="5">KCTC 22169</strain>
    </source>
</reference>
<evidence type="ECO:0000256" key="2">
    <source>
        <dbReference type="ARBA" id="ARBA00023125"/>
    </source>
</evidence>
<feature type="domain" description="HTH araC/xylS-type" evidence="4">
    <location>
        <begin position="231"/>
        <end position="329"/>
    </location>
</feature>
<dbReference type="Gene3D" id="1.10.10.60">
    <property type="entry name" value="Homeodomain-like"/>
    <property type="match status" value="1"/>
</dbReference>
<sequence>MNTTLRFAVSPSWRTILTDLGLNVAEVLRRADLPADLFSRPNAGLSTEAYFRLWRAIEFMVDDAAFSFHILRGLNSEAFSPPLFAAYCSPDLNTALQRLRQFKPLICPMTLDIDTGKDATRVTLRFLENRWDIPPSLIALEVGFFVQLARMATREPIVPLRVTTPTAFPAIDACTEYFGVTPELDNTITVTFGAEDAAKPFITENSEMWAFFEPGLRKRLSEINTDSGMAERVRSALLELLPVGKSSVDDLAGQLHVSRRTLQRRLSSEGTSVKTILGQVREELARYYITQSDLPYAQISFLLGYEDPNSFFRAFHAWTGDTPESVRSRAMH</sequence>
<name>A0A918NDE5_9GAMM</name>
<dbReference type="Proteomes" id="UP000626148">
    <property type="component" value="Unassembled WGS sequence"/>
</dbReference>
<gene>
    <name evidence="5" type="ORF">GCM10007392_28790</name>
</gene>
<dbReference type="Pfam" id="PF12625">
    <property type="entry name" value="Arabinose_bd"/>
    <property type="match status" value="1"/>
</dbReference>
<dbReference type="SMART" id="SM00342">
    <property type="entry name" value="HTH_ARAC"/>
    <property type="match status" value="1"/>
</dbReference>
<reference evidence="5" key="2">
    <citation type="submission" date="2020-09" db="EMBL/GenBank/DDBJ databases">
        <authorList>
            <person name="Sun Q."/>
            <person name="Kim S."/>
        </authorList>
    </citation>
    <scope>NUCLEOTIDE SEQUENCE</scope>
    <source>
        <strain evidence="5">KCTC 22169</strain>
    </source>
</reference>
<keyword evidence="3" id="KW-0804">Transcription</keyword>
<dbReference type="GO" id="GO:0003700">
    <property type="term" value="F:DNA-binding transcription factor activity"/>
    <property type="evidence" value="ECO:0007669"/>
    <property type="project" value="InterPro"/>
</dbReference>
<evidence type="ECO:0000256" key="3">
    <source>
        <dbReference type="ARBA" id="ARBA00023163"/>
    </source>
</evidence>
<dbReference type="RefSeq" id="WP_189609884.1">
    <property type="nucleotide sequence ID" value="NZ_BMXR01000007.1"/>
</dbReference>
<comment type="caution">
    <text evidence="5">The sequence shown here is derived from an EMBL/GenBank/DDBJ whole genome shotgun (WGS) entry which is preliminary data.</text>
</comment>
<dbReference type="GO" id="GO:0000976">
    <property type="term" value="F:transcription cis-regulatory region binding"/>
    <property type="evidence" value="ECO:0007669"/>
    <property type="project" value="TreeGrafter"/>
</dbReference>